<dbReference type="Proteomes" id="UP000027946">
    <property type="component" value="Unassembled WGS sequence"/>
</dbReference>
<dbReference type="PANTHER" id="PTHR35147:SF1">
    <property type="entry name" value="CHEMORECEPTOR GLUTAMINE DEAMIDASE CHED-RELATED"/>
    <property type="match status" value="1"/>
</dbReference>
<dbReference type="InterPro" id="IPR038592">
    <property type="entry name" value="CheD-like_sf"/>
</dbReference>
<protein>
    <recommendedName>
        <fullName evidence="3">Probable chemoreceptor glutamine deamidase CheD</fullName>
        <ecNumber evidence="3">3.5.1.44</ecNumber>
    </recommendedName>
</protein>
<proteinExistence type="inferred from homology"/>
<dbReference type="STRING" id="1121324.CLIT_11c02170"/>
<name>A0A069REI9_PEPLI</name>
<dbReference type="HAMAP" id="MF_01440">
    <property type="entry name" value="CheD"/>
    <property type="match status" value="1"/>
</dbReference>
<dbReference type="Pfam" id="PF03975">
    <property type="entry name" value="CheD"/>
    <property type="match status" value="1"/>
</dbReference>
<dbReference type="GO" id="GO:0006935">
    <property type="term" value="P:chemotaxis"/>
    <property type="evidence" value="ECO:0007669"/>
    <property type="project" value="UniProtKB-UniRule"/>
</dbReference>
<comment type="function">
    <text evidence="3">Probably deamidates glutamine residues to glutamate on methyl-accepting chemotaxis receptors (MCPs), playing an important role in chemotaxis.</text>
</comment>
<dbReference type="InterPro" id="IPR011324">
    <property type="entry name" value="Cytotoxic_necrot_fac-like_cat"/>
</dbReference>
<organism evidence="4 5">
    <name type="scientific">Peptoclostridium litorale DSM 5388</name>
    <dbReference type="NCBI Taxonomy" id="1121324"/>
    <lineage>
        <taxon>Bacteria</taxon>
        <taxon>Bacillati</taxon>
        <taxon>Bacillota</taxon>
        <taxon>Clostridia</taxon>
        <taxon>Peptostreptococcales</taxon>
        <taxon>Peptoclostridiaceae</taxon>
        <taxon>Peptoclostridium</taxon>
    </lineage>
</organism>
<evidence type="ECO:0000256" key="3">
    <source>
        <dbReference type="HAMAP-Rule" id="MF_01440"/>
    </source>
</evidence>
<keyword evidence="2 3" id="KW-0378">Hydrolase</keyword>
<keyword evidence="5" id="KW-1185">Reference proteome</keyword>
<comment type="catalytic activity">
    <reaction evidence="3">
        <text>L-glutaminyl-[protein] + H2O = L-glutamyl-[protein] + NH4(+)</text>
        <dbReference type="Rhea" id="RHEA:16441"/>
        <dbReference type="Rhea" id="RHEA-COMP:10207"/>
        <dbReference type="Rhea" id="RHEA-COMP:10208"/>
        <dbReference type="ChEBI" id="CHEBI:15377"/>
        <dbReference type="ChEBI" id="CHEBI:28938"/>
        <dbReference type="ChEBI" id="CHEBI:29973"/>
        <dbReference type="ChEBI" id="CHEBI:30011"/>
        <dbReference type="EC" id="3.5.1.44"/>
    </reaction>
</comment>
<sequence length="161" mass="17479">MGDYIKVGMADYKTACGEDLLITLGLGSCVGIVLYDRSKKIAGMAHIMLPSSKEIRNNSNKAKFADTALDEMLANIMKMGAMRTRLTAKIAGGAQMFNISSRGSTLNIGKRNVDAVKKKLNELRIPIISEDVLGNYGRTIEFNCSNGDLKIKSIGKGIKFI</sequence>
<dbReference type="EMBL" id="JJMM01000011">
    <property type="protein sequence ID" value="KDR95188.1"/>
    <property type="molecule type" value="Genomic_DNA"/>
</dbReference>
<dbReference type="OrthoDB" id="9807202at2"/>
<dbReference type="Gene3D" id="3.30.1330.200">
    <property type="match status" value="1"/>
</dbReference>
<comment type="similarity">
    <text evidence="3">Belongs to the CheD family.</text>
</comment>
<accession>A0A069REI9</accession>
<dbReference type="GO" id="GO:0050568">
    <property type="term" value="F:protein-glutamine glutaminase activity"/>
    <property type="evidence" value="ECO:0007669"/>
    <property type="project" value="UniProtKB-UniRule"/>
</dbReference>
<evidence type="ECO:0000256" key="2">
    <source>
        <dbReference type="ARBA" id="ARBA00022801"/>
    </source>
</evidence>
<dbReference type="AlphaFoldDB" id="A0A069REI9"/>
<reference evidence="4 5" key="1">
    <citation type="submission" date="2014-03" db="EMBL/GenBank/DDBJ databases">
        <title>Genome sequence of Clostridium litorale W6, DSM 5388.</title>
        <authorList>
            <person name="Poehlein A."/>
            <person name="Jagirdar A."/>
            <person name="Khonsari B."/>
            <person name="Chibani C.M."/>
            <person name="Gutierrez Gutierrez D.A."/>
            <person name="Davydova E."/>
            <person name="Alghaithi H.S."/>
            <person name="Nair K.P."/>
            <person name="Dhamotharan K."/>
            <person name="Chandran L."/>
            <person name="G W."/>
            <person name="Daniel R."/>
        </authorList>
    </citation>
    <scope>NUCLEOTIDE SEQUENCE [LARGE SCALE GENOMIC DNA]</scope>
    <source>
        <strain evidence="4 5">W6</strain>
    </source>
</reference>
<dbReference type="PANTHER" id="PTHR35147">
    <property type="entry name" value="CHEMORECEPTOR GLUTAMINE DEAMIDASE CHED-RELATED"/>
    <property type="match status" value="1"/>
</dbReference>
<comment type="caution">
    <text evidence="4">The sequence shown here is derived from an EMBL/GenBank/DDBJ whole genome shotgun (WGS) entry which is preliminary data.</text>
</comment>
<dbReference type="InterPro" id="IPR005659">
    <property type="entry name" value="Chemorcpt_Glu_NH3ase_CheD"/>
</dbReference>
<dbReference type="CDD" id="cd16352">
    <property type="entry name" value="CheD"/>
    <property type="match status" value="1"/>
</dbReference>
<evidence type="ECO:0000313" key="4">
    <source>
        <dbReference type="EMBL" id="KDR95188.1"/>
    </source>
</evidence>
<dbReference type="eggNOG" id="COG1871">
    <property type="taxonomic scope" value="Bacteria"/>
</dbReference>
<dbReference type="RefSeq" id="WP_038265253.1">
    <property type="nucleotide sequence ID" value="NZ_FSRH01000002.1"/>
</dbReference>
<keyword evidence="1 3" id="KW-0145">Chemotaxis</keyword>
<dbReference type="SUPFAM" id="SSF64438">
    <property type="entry name" value="CNF1/YfiH-like putative cysteine hydrolases"/>
    <property type="match status" value="1"/>
</dbReference>
<evidence type="ECO:0000313" key="5">
    <source>
        <dbReference type="Proteomes" id="UP000027946"/>
    </source>
</evidence>
<gene>
    <name evidence="3 4" type="primary">cheD</name>
    <name evidence="4" type="ORF">CLIT_11c02170</name>
</gene>
<dbReference type="EC" id="3.5.1.44" evidence="3"/>
<keyword evidence="4" id="KW-0675">Receptor</keyword>
<evidence type="ECO:0000256" key="1">
    <source>
        <dbReference type="ARBA" id="ARBA00022500"/>
    </source>
</evidence>